<feature type="region of interest" description="Disordered" evidence="1">
    <location>
        <begin position="20"/>
        <end position="76"/>
    </location>
</feature>
<feature type="compositionally biased region" description="Low complexity" evidence="1">
    <location>
        <begin position="43"/>
        <end position="76"/>
    </location>
</feature>
<feature type="compositionally biased region" description="Low complexity" evidence="1">
    <location>
        <begin position="510"/>
        <end position="519"/>
    </location>
</feature>
<feature type="compositionally biased region" description="Polar residues" evidence="1">
    <location>
        <begin position="119"/>
        <end position="129"/>
    </location>
</feature>
<feature type="region of interest" description="Disordered" evidence="1">
    <location>
        <begin position="102"/>
        <end position="129"/>
    </location>
</feature>
<comment type="caution">
    <text evidence="2">The sequence shown here is derived from an EMBL/GenBank/DDBJ whole genome shotgun (WGS) entry which is preliminary data.</text>
</comment>
<dbReference type="Proteomes" id="UP001055712">
    <property type="component" value="Unassembled WGS sequence"/>
</dbReference>
<organism evidence="2 3">
    <name type="scientific">Chlorella vulgaris</name>
    <name type="common">Green alga</name>
    <dbReference type="NCBI Taxonomy" id="3077"/>
    <lineage>
        <taxon>Eukaryota</taxon>
        <taxon>Viridiplantae</taxon>
        <taxon>Chlorophyta</taxon>
        <taxon>core chlorophytes</taxon>
        <taxon>Trebouxiophyceae</taxon>
        <taxon>Chlorellales</taxon>
        <taxon>Chlorellaceae</taxon>
        <taxon>Chlorella clade</taxon>
        <taxon>Chlorella</taxon>
    </lineage>
</organism>
<feature type="compositionally biased region" description="Basic and acidic residues" evidence="1">
    <location>
        <begin position="311"/>
        <end position="320"/>
    </location>
</feature>
<gene>
    <name evidence="2" type="ORF">D9Q98_009589</name>
</gene>
<reference evidence="2" key="2">
    <citation type="submission" date="2020-11" db="EMBL/GenBank/DDBJ databases">
        <authorList>
            <person name="Cecchin M."/>
            <person name="Marcolungo L."/>
            <person name="Rossato M."/>
            <person name="Girolomoni L."/>
            <person name="Cosentino E."/>
            <person name="Cuine S."/>
            <person name="Li-Beisson Y."/>
            <person name="Delledonne M."/>
            <person name="Ballottari M."/>
        </authorList>
    </citation>
    <scope>NUCLEOTIDE SEQUENCE</scope>
    <source>
        <strain evidence="2">211/11P</strain>
        <tissue evidence="2">Whole cell</tissue>
    </source>
</reference>
<accession>A0A9D4TFI6</accession>
<dbReference type="AlphaFoldDB" id="A0A9D4TFI6"/>
<feature type="region of interest" description="Disordered" evidence="1">
    <location>
        <begin position="558"/>
        <end position="604"/>
    </location>
</feature>
<reference evidence="2" key="1">
    <citation type="journal article" date="2019" name="Plant J.">
        <title>Chlorella vulgaris genome assembly and annotation reveals the molecular basis for metabolic acclimation to high light conditions.</title>
        <authorList>
            <person name="Cecchin M."/>
            <person name="Marcolungo L."/>
            <person name="Rossato M."/>
            <person name="Girolomoni L."/>
            <person name="Cosentino E."/>
            <person name="Cuine S."/>
            <person name="Li-Beisson Y."/>
            <person name="Delledonne M."/>
            <person name="Ballottari M."/>
        </authorList>
    </citation>
    <scope>NUCLEOTIDE SEQUENCE</scope>
    <source>
        <strain evidence="2">211/11P</strain>
    </source>
</reference>
<dbReference type="OrthoDB" id="515691at2759"/>
<sequence>MAGSGRGVEAVATLYNTTTCGAMQQNGPPPSPETHAPLPMLLAAAAAAAEAPPAASEASEGVEAVAGGSSPLTSTQAAAFSPVPAPAAAAVVAAPPQESAADAAVPAANAPALQPQPQEGTQPHARQQASTLLSRYNGLRFRGDGSGYKLPFDVRLRMPLRPGEKKANVDIARVRSAEEGAVAFDVGTAWRQLHPTAGGGTPREYEYNFPVDFYRQDAALWARIRGARSLQQLRALLTGMRDSEELLFMAQRFAGREQPRGPAYQHAPPQVVGLLSRGGGKVPRKAAAAGSGAKRKPSGAMPPYSMKNKRRAAEQAERESWQGLGALAPWPAAQHAALLPCSGGDFAGSLAAGLQLPALSPLDQLRHTLERLHAEQLPTQQLGFQPASFSSFAVARQPPPLQQQLQQQQQVESCLAGQVSAIQQLQAALAQAAARTSKPAGPQPQSPADALAALMAAVAGPAAAINLPPRSQPLSQPQSAGADALAALRQALSALGQLPPPSVNATPSWQQQQPQPQQQVGAPPPSGLDWPQQGPAAAGTSSTLQAGAGWMRQHEPAAWQPTAGDATAVTARTASGPPSCHQLPAQQQLQQPQQQEPLAEQQQQWQRQPYQHEGLLKRLLLAAQEPGGAAAGLTPELAAVYLLALQRVPEAQQLQQAGIMEFLLQANQHSSAVSLASSMVSAVGLLTCA</sequence>
<evidence type="ECO:0000313" key="2">
    <source>
        <dbReference type="EMBL" id="KAI3424233.1"/>
    </source>
</evidence>
<feature type="region of interest" description="Disordered" evidence="1">
    <location>
        <begin position="275"/>
        <end position="320"/>
    </location>
</feature>
<name>A0A9D4TFI6_CHLVU</name>
<feature type="compositionally biased region" description="Low complexity" evidence="1">
    <location>
        <begin position="102"/>
        <end position="118"/>
    </location>
</feature>
<evidence type="ECO:0000256" key="1">
    <source>
        <dbReference type="SAM" id="MobiDB-lite"/>
    </source>
</evidence>
<dbReference type="EMBL" id="SIDB01000013">
    <property type="protein sequence ID" value="KAI3424233.1"/>
    <property type="molecule type" value="Genomic_DNA"/>
</dbReference>
<keyword evidence="3" id="KW-1185">Reference proteome</keyword>
<evidence type="ECO:0000313" key="3">
    <source>
        <dbReference type="Proteomes" id="UP001055712"/>
    </source>
</evidence>
<feature type="compositionally biased region" description="Low complexity" evidence="1">
    <location>
        <begin position="582"/>
        <end position="604"/>
    </location>
</feature>
<proteinExistence type="predicted"/>
<feature type="region of interest" description="Disordered" evidence="1">
    <location>
        <begin position="497"/>
        <end position="543"/>
    </location>
</feature>
<protein>
    <submittedName>
        <fullName evidence="2">Uncharacterized protein</fullName>
    </submittedName>
</protein>